<comment type="function">
    <text evidence="4">Co-chaperone that binds to numerous kinases and promotes their interaction with the Hsp90 complex, resulting in stabilization and promotion of their activity.</text>
</comment>
<sequence>MVDYSVWDHIEVSDDEDETHPNIDTASLFRWRHQARLERMEQFQKEKEELERGCRESKRKVAACQRKLKELEGARGGAGPGELERLQSEAQQLRKEERSWEQKLEEMRKKEKNMPWNVDTLSKDGFSKSMVNTKPEPAAEDSEEAREQKHKTFVEKYEQQIKHFGMLRRWDDSQKYLSDNVHLVCEETANYLVIWCIDLEVEEKCALMEQVAHQTIVMQFILELAKSLKVDPRACFRQFFTKIKTADRQYMEGFNDELSAFKERVRGRAKLRIEKAVKEYEEEERKKRLGPGGLDPVEVYESLPEELQKCFDVKDVQMLQDAISKMDPTDAKYHMQRCIDSGLWVPNSKSSEAKEQEEAGATEPLLETDPKPDDEKGAREQQDGGDEDASA</sequence>
<dbReference type="Gene3D" id="1.20.58.610">
    <property type="entry name" value="Cdc37, Hsp90 binding domain"/>
    <property type="match status" value="1"/>
</dbReference>
<dbReference type="InterPro" id="IPR013874">
    <property type="entry name" value="Cdc37_Hsp90-bd"/>
</dbReference>
<evidence type="ECO:0000256" key="2">
    <source>
        <dbReference type="ARBA" id="ARBA00006222"/>
    </source>
</evidence>
<evidence type="ECO:0000313" key="9">
    <source>
        <dbReference type="Proteomes" id="UP000694863"/>
    </source>
</evidence>
<evidence type="ECO:0000259" key="8">
    <source>
        <dbReference type="SMART" id="SM01071"/>
    </source>
</evidence>
<dbReference type="Gene3D" id="6.10.140.250">
    <property type="match status" value="1"/>
</dbReference>
<feature type="domain" description="Cdc37 N-terminal" evidence="8">
    <location>
        <begin position="1"/>
        <end position="129"/>
    </location>
</feature>
<dbReference type="SMART" id="SM01069">
    <property type="entry name" value="CDC37_C"/>
    <property type="match status" value="1"/>
</dbReference>
<feature type="compositionally biased region" description="Basic and acidic residues" evidence="5">
    <location>
        <begin position="82"/>
        <end position="99"/>
    </location>
</feature>
<dbReference type="Pfam" id="PF08564">
    <property type="entry name" value="CDC37_C"/>
    <property type="match status" value="1"/>
</dbReference>
<dbReference type="SMART" id="SM01071">
    <property type="entry name" value="CDC37_N"/>
    <property type="match status" value="1"/>
</dbReference>
<evidence type="ECO:0000256" key="4">
    <source>
        <dbReference type="RuleBase" id="RU369110"/>
    </source>
</evidence>
<comment type="subcellular location">
    <subcellularLocation>
        <location evidence="1 4">Cytoplasm</location>
    </subcellularLocation>
</comment>
<dbReference type="GeneID" id="101650206"/>
<evidence type="ECO:0000256" key="1">
    <source>
        <dbReference type="ARBA" id="ARBA00004496"/>
    </source>
</evidence>
<dbReference type="Pfam" id="PF03234">
    <property type="entry name" value="CDC37_N"/>
    <property type="match status" value="1"/>
</dbReference>
<dbReference type="Proteomes" id="UP000694863">
    <property type="component" value="Unplaced"/>
</dbReference>
<feature type="region of interest" description="Disordered" evidence="5">
    <location>
        <begin position="344"/>
        <end position="391"/>
    </location>
</feature>
<organism evidence="9 10">
    <name type="scientific">Echinops telfairi</name>
    <name type="common">Lesser hedgehog tenrec</name>
    <dbReference type="NCBI Taxonomy" id="9371"/>
    <lineage>
        <taxon>Eukaryota</taxon>
        <taxon>Metazoa</taxon>
        <taxon>Chordata</taxon>
        <taxon>Craniata</taxon>
        <taxon>Vertebrata</taxon>
        <taxon>Euteleostomi</taxon>
        <taxon>Mammalia</taxon>
        <taxon>Eutheria</taxon>
        <taxon>Afrotheria</taxon>
        <taxon>Tenrecidae</taxon>
        <taxon>Tenrecinae</taxon>
        <taxon>Echinops</taxon>
    </lineage>
</organism>
<dbReference type="SUPFAM" id="SSF101391">
    <property type="entry name" value="Hsp90 co-chaperone CDC37"/>
    <property type="match status" value="1"/>
</dbReference>
<accession>A0ABM0J7X5</accession>
<protein>
    <recommendedName>
        <fullName evidence="4">Hsp90 co-chaperone Cdc37</fullName>
    </recommendedName>
    <alternativeName>
        <fullName evidence="4">Hsp90 chaperone protein kinase-targeting subunit</fullName>
    </alternativeName>
    <component>
        <recommendedName>
            <fullName evidence="4">Hsp90 co-chaperone Cdc37, N-terminally processed</fullName>
        </recommendedName>
    </component>
</protein>
<feature type="domain" description="Cdc37 C-terminal" evidence="6">
    <location>
        <begin position="288"/>
        <end position="380"/>
    </location>
</feature>
<proteinExistence type="inferred from homology"/>
<dbReference type="PANTHER" id="PTHR12800:SF3">
    <property type="entry name" value="HSP90 CO-CHAPERONE CDC37"/>
    <property type="match status" value="1"/>
</dbReference>
<feature type="region of interest" description="Disordered" evidence="5">
    <location>
        <begin position="124"/>
        <end position="145"/>
    </location>
</feature>
<gene>
    <name evidence="10" type="primary">CDC37</name>
</gene>
<evidence type="ECO:0000259" key="6">
    <source>
        <dbReference type="SMART" id="SM01069"/>
    </source>
</evidence>
<reference evidence="10" key="1">
    <citation type="submission" date="2025-08" db="UniProtKB">
        <authorList>
            <consortium name="RefSeq"/>
        </authorList>
    </citation>
    <scope>IDENTIFICATION</scope>
</reference>
<keyword evidence="9" id="KW-1185">Reference proteome</keyword>
<keyword evidence="4" id="KW-0143">Chaperone</keyword>
<evidence type="ECO:0000313" key="10">
    <source>
        <dbReference type="RefSeq" id="XP_004716897.1"/>
    </source>
</evidence>
<dbReference type="PANTHER" id="PTHR12800">
    <property type="entry name" value="CDC37-RELATED"/>
    <property type="match status" value="1"/>
</dbReference>
<feature type="compositionally biased region" description="Basic and acidic residues" evidence="5">
    <location>
        <begin position="368"/>
        <end position="382"/>
    </location>
</feature>
<comment type="similarity">
    <text evidence="2 4">Belongs to the CDC37 family.</text>
</comment>
<dbReference type="Pfam" id="PF08565">
    <property type="entry name" value="CDC37_M"/>
    <property type="match status" value="1"/>
</dbReference>
<evidence type="ECO:0000256" key="3">
    <source>
        <dbReference type="ARBA" id="ARBA00022490"/>
    </source>
</evidence>
<dbReference type="InterPro" id="IPR004918">
    <property type="entry name" value="Cdc37"/>
</dbReference>
<dbReference type="InterPro" id="IPR013855">
    <property type="entry name" value="Cdc37_N_dom"/>
</dbReference>
<evidence type="ECO:0000259" key="7">
    <source>
        <dbReference type="SMART" id="SM01070"/>
    </source>
</evidence>
<keyword evidence="3 4" id="KW-0963">Cytoplasm</keyword>
<evidence type="ECO:0000256" key="5">
    <source>
        <dbReference type="SAM" id="MobiDB-lite"/>
    </source>
</evidence>
<feature type="region of interest" description="Disordered" evidence="5">
    <location>
        <begin position="72"/>
        <end position="99"/>
    </location>
</feature>
<dbReference type="InterPro" id="IPR013873">
    <property type="entry name" value="Cdc37_C"/>
</dbReference>
<feature type="domain" description="Cdc37 Hsp90 binding" evidence="7">
    <location>
        <begin position="122"/>
        <end position="284"/>
    </location>
</feature>
<dbReference type="InterPro" id="IPR038189">
    <property type="entry name" value="Cdc37_Hsp90-bd_sf"/>
</dbReference>
<dbReference type="SMART" id="SM01070">
    <property type="entry name" value="CDC37_M"/>
    <property type="match status" value="1"/>
</dbReference>
<dbReference type="RefSeq" id="XP_004716897.1">
    <property type="nucleotide sequence ID" value="XM_004716840.3"/>
</dbReference>
<comment type="subunit">
    <text evidence="4">Forms a complex composed of chaperones HSP90 and HSP70, co-chaperones STIP1/HOP, CDC37, PPP5C, PTGES3/p23, TSC1 and client protein TSC2. Forms a complex composed of chaperones HSP90 and HSP70, co-chaperones CDC37, PPP5C, TSC1 and client protein TSC2, CDK4, AKT, RAF1 and NR3C1; this complex does not contain co-chaperones STIP1/HOP and PTGES3/p23. Forms a complex with Hsp90/HSP90AB1 and CDK6. Interacts with HSP90AA1. Interacts with AR, CDK4, CDK6 and EIF2AK1. Interacts with RB1. Interacts with KSR1. Interacts with FLCN, FNIP1 and FNIP2.</text>
</comment>
<name>A0ABM0J7X5_ECHTE</name>